<dbReference type="InterPro" id="IPR040854">
    <property type="entry name" value="ZSWIM9"/>
</dbReference>
<dbReference type="PANTHER" id="PTHR47086:SF4">
    <property type="entry name" value="BTB DOMAIN-CONTAINING PROTEIN"/>
    <property type="match status" value="1"/>
</dbReference>
<dbReference type="STRING" id="6689.A0A3R7SGX4"/>
<reference evidence="3 4" key="2">
    <citation type="submission" date="2019-01" db="EMBL/GenBank/DDBJ databases">
        <title>The decoding of complex shrimp genome reveals the adaptation for benthos swimmer, frequently molting mechanism and breeding impact on genome.</title>
        <authorList>
            <person name="Sun Y."/>
            <person name="Gao Y."/>
            <person name="Yu Y."/>
        </authorList>
    </citation>
    <scope>NUCLEOTIDE SEQUENCE [LARGE SCALE GENOMIC DNA]</scope>
    <source>
        <tissue evidence="3">Muscle</tissue>
    </source>
</reference>
<gene>
    <name evidence="3" type="ORF">C7M84_021620</name>
</gene>
<feature type="compositionally biased region" description="Basic and acidic residues" evidence="1">
    <location>
        <begin position="718"/>
        <end position="727"/>
    </location>
</feature>
<feature type="region of interest" description="Disordered" evidence="1">
    <location>
        <begin position="546"/>
        <end position="578"/>
    </location>
</feature>
<evidence type="ECO:0000313" key="3">
    <source>
        <dbReference type="EMBL" id="ROT60783.1"/>
    </source>
</evidence>
<feature type="region of interest" description="Disordered" evidence="1">
    <location>
        <begin position="619"/>
        <end position="904"/>
    </location>
</feature>
<evidence type="ECO:0000256" key="1">
    <source>
        <dbReference type="SAM" id="MobiDB-lite"/>
    </source>
</evidence>
<keyword evidence="4" id="KW-1185">Reference proteome</keyword>
<evidence type="ECO:0000313" key="4">
    <source>
        <dbReference type="Proteomes" id="UP000283509"/>
    </source>
</evidence>
<name>A0A3R7SGX4_PENVA</name>
<accession>A0A3R7SGX4</accession>
<protein>
    <recommendedName>
        <fullName evidence="2">ZSWIM3 N-terminal domain-containing protein</fullName>
    </recommendedName>
</protein>
<feature type="compositionally biased region" description="Low complexity" evidence="1">
    <location>
        <begin position="728"/>
        <end position="737"/>
    </location>
</feature>
<dbReference type="AlphaFoldDB" id="A0A3R7SGX4"/>
<dbReference type="Pfam" id="PF21599">
    <property type="entry name" value="ZSWIM3_N"/>
    <property type="match status" value="1"/>
</dbReference>
<proteinExistence type="predicted"/>
<dbReference type="EMBL" id="QCYY01004559">
    <property type="protein sequence ID" value="ROT60783.1"/>
    <property type="molecule type" value="Genomic_DNA"/>
</dbReference>
<dbReference type="InterPro" id="IPR048325">
    <property type="entry name" value="ZSWIM3_N"/>
</dbReference>
<evidence type="ECO:0000259" key="2">
    <source>
        <dbReference type="Pfam" id="PF21599"/>
    </source>
</evidence>
<dbReference type="Proteomes" id="UP000283509">
    <property type="component" value="Unassembled WGS sequence"/>
</dbReference>
<feature type="domain" description="ZSWIM3 N-terminal" evidence="2">
    <location>
        <begin position="10"/>
        <end position="121"/>
    </location>
</feature>
<comment type="caution">
    <text evidence="3">The sequence shown here is derived from an EMBL/GenBank/DDBJ whole genome shotgun (WGS) entry which is preliminary data.</text>
</comment>
<feature type="compositionally biased region" description="Basic and acidic residues" evidence="1">
    <location>
        <begin position="807"/>
        <end position="826"/>
    </location>
</feature>
<feature type="compositionally biased region" description="Basic and acidic residues" evidence="1">
    <location>
        <begin position="247"/>
        <end position="257"/>
    </location>
</feature>
<dbReference type="OrthoDB" id="124789at2759"/>
<dbReference type="PANTHER" id="PTHR47086">
    <property type="entry name" value="BTB DOMAIN-CONTAINING PROTEIN"/>
    <property type="match status" value="1"/>
</dbReference>
<feature type="compositionally biased region" description="Basic and acidic residues" evidence="1">
    <location>
        <begin position="653"/>
        <end position="670"/>
    </location>
</feature>
<organism evidence="3 4">
    <name type="scientific">Penaeus vannamei</name>
    <name type="common">Whiteleg shrimp</name>
    <name type="synonym">Litopenaeus vannamei</name>
    <dbReference type="NCBI Taxonomy" id="6689"/>
    <lineage>
        <taxon>Eukaryota</taxon>
        <taxon>Metazoa</taxon>
        <taxon>Ecdysozoa</taxon>
        <taxon>Arthropoda</taxon>
        <taxon>Crustacea</taxon>
        <taxon>Multicrustacea</taxon>
        <taxon>Malacostraca</taxon>
        <taxon>Eumalacostraca</taxon>
        <taxon>Eucarida</taxon>
        <taxon>Decapoda</taxon>
        <taxon>Dendrobranchiata</taxon>
        <taxon>Penaeoidea</taxon>
        <taxon>Penaeidae</taxon>
        <taxon>Penaeus</taxon>
    </lineage>
</organism>
<reference evidence="3 4" key="1">
    <citation type="submission" date="2018-04" db="EMBL/GenBank/DDBJ databases">
        <authorList>
            <person name="Zhang X."/>
            <person name="Yuan J."/>
            <person name="Li F."/>
            <person name="Xiang J."/>
        </authorList>
    </citation>
    <scope>NUCLEOTIDE SEQUENCE [LARGE SCALE GENOMIC DNA]</scope>
    <source>
        <tissue evidence="3">Muscle</tissue>
    </source>
</reference>
<feature type="region of interest" description="Disordered" evidence="1">
    <location>
        <begin position="401"/>
        <end position="420"/>
    </location>
</feature>
<sequence>MEDYLEISLKVGKRFDTLEELEEAQQQYQYANYCELWKRDVRTLESAKKRAPKRVNMAKTALRYYSVKLSCKFGGKAPVQRTDKKRSSCSFRQGCPFEVYLRLSPDGNALEVLNVNDIHNHALTRDAFRPQPQPHITEAERYSRALRTALSLASSACTGGMKLFSIRLSQMNGLLRQWRSNDGHCGQASKEANEALDHFLTRLGDKEIKDALQISSKGIKLKVQRSKNTREGECGYITEESLIKTKANEKGTEKQPDSRVVTRISKRGRPRGKDPPALNPPQSTKKAKQDNDENQPKPFRKLRVREKHRVVLECFVSGPTAMKALQGTPISVKEVQTDVSHIPDLVRDEDNVDLQQVERYFSSEAWGVVLNLRELDDTTPRTSLRQQLKVLPTQETPVVLKEGHRERQPRGRMLPPLRKLPPSGLKLSRRSLDQSLNISNIKGTNQTYADLSISDSGDSFTKRALTWKQRPGFRKKRTRALESVSQPELPVGALMKKTSSMDQSLRSLRSNTSLASQTYADLSLLASDESSLSESINLEKVTRFRKRSKPLASASQPELSSKIVAKKPTTGKKAGGKMESSVFLSTDKTYGAISDSLLESSNDSINLEAARKMRYRSRREKVVLSQPNPDLPPLVTPKKGKGSSRQNMSPKWKSPERFTSRRGKEEKRPDSPVAIPSTKPTSHLDNTYDLDSADESLENVKAATRRRFGQTESTTLQEDEHMEKESSHILISLDSSSENSFDDQDSQASQAIRAIPESQDNDGILIPETQESNTKGGRGRGDIHPRNTRGGRGRGDIHPRNTRRGRGRGDIHPETQKEAEGGDIHPRNTRGGRGRGDIHPETQEEAEGGETSIPETQEEAEGGETSIPETQESNASAGAHSTTKELIEKEDEYPDQLSPPLNFR</sequence>
<feature type="region of interest" description="Disordered" evidence="1">
    <location>
        <begin position="247"/>
        <end position="303"/>
    </location>
</feature>
<feature type="compositionally biased region" description="Polar residues" evidence="1">
    <location>
        <begin position="867"/>
        <end position="881"/>
    </location>
</feature>